<protein>
    <submittedName>
        <fullName evidence="1">Uncharacterized protein</fullName>
    </submittedName>
</protein>
<proteinExistence type="predicted"/>
<sequence length="55" mass="6594">MLDRDGIFRTERAKSREDFADTPVKKMAYLASLIKSKYDFYFLYNFKVDVSKRMS</sequence>
<gene>
    <name evidence="1" type="ORF">ICJ83_16040</name>
</gene>
<evidence type="ECO:0000313" key="2">
    <source>
        <dbReference type="Proteomes" id="UP000600588"/>
    </source>
</evidence>
<reference evidence="1 2" key="1">
    <citation type="submission" date="2020-09" db="EMBL/GenBank/DDBJ databases">
        <title>TT11 complete genome.</title>
        <authorList>
            <person name="Wu Z."/>
        </authorList>
    </citation>
    <scope>NUCLEOTIDE SEQUENCE [LARGE SCALE GENOMIC DNA]</scope>
    <source>
        <strain evidence="1 2">TT11</strain>
    </source>
</reference>
<name>A0A8J6Q9I9_9FLAO</name>
<dbReference type="AlphaFoldDB" id="A0A8J6Q9I9"/>
<dbReference type="Proteomes" id="UP000600588">
    <property type="component" value="Unassembled WGS sequence"/>
</dbReference>
<comment type="caution">
    <text evidence="1">The sequence shown here is derived from an EMBL/GenBank/DDBJ whole genome shotgun (WGS) entry which is preliminary data.</text>
</comment>
<accession>A0A8J6Q9I9</accession>
<evidence type="ECO:0000313" key="1">
    <source>
        <dbReference type="EMBL" id="MBD0833645.1"/>
    </source>
</evidence>
<dbReference type="EMBL" id="JACVXB010000012">
    <property type="protein sequence ID" value="MBD0833645.1"/>
    <property type="molecule type" value="Genomic_DNA"/>
</dbReference>
<organism evidence="1 2">
    <name type="scientific">Aestuariibaculum sediminum</name>
    <dbReference type="NCBI Taxonomy" id="2770637"/>
    <lineage>
        <taxon>Bacteria</taxon>
        <taxon>Pseudomonadati</taxon>
        <taxon>Bacteroidota</taxon>
        <taxon>Flavobacteriia</taxon>
        <taxon>Flavobacteriales</taxon>
        <taxon>Flavobacteriaceae</taxon>
    </lineage>
</organism>
<keyword evidence="2" id="KW-1185">Reference proteome</keyword>
<dbReference type="RefSeq" id="WP_188231426.1">
    <property type="nucleotide sequence ID" value="NZ_JACVXB010000012.1"/>
</dbReference>